<sequence length="41" mass="4558">MQPILPRQVKKRANARATRSGPVRQDIRLARATKITGLCGE</sequence>
<protein>
    <submittedName>
        <fullName evidence="1">Uncharacterized protein</fullName>
    </submittedName>
</protein>
<accession>A0ACC5NYL2</accession>
<name>A0ACC5NYL2_9BACT</name>
<proteinExistence type="predicted"/>
<reference evidence="1" key="1">
    <citation type="submission" date="2020-08" db="EMBL/GenBank/DDBJ databases">
        <title>Genomic Encyclopedia of Type Strains, Phase IV (KMG-V): Genome sequencing to study the core and pangenomes of soil and plant-associated prokaryotes.</title>
        <authorList>
            <person name="Whitman W."/>
        </authorList>
    </citation>
    <scope>NUCLEOTIDE SEQUENCE</scope>
    <source>
        <strain evidence="1">M8UP15</strain>
    </source>
</reference>
<dbReference type="Proteomes" id="UP000569005">
    <property type="component" value="Unassembled WGS sequence"/>
</dbReference>
<evidence type="ECO:0000313" key="1">
    <source>
        <dbReference type="EMBL" id="MBB5339640.1"/>
    </source>
</evidence>
<keyword evidence="2" id="KW-1185">Reference proteome</keyword>
<dbReference type="EMBL" id="JACHEA010000001">
    <property type="protein sequence ID" value="MBB5339640.1"/>
    <property type="molecule type" value="Genomic_DNA"/>
</dbReference>
<organism evidence="1 2">
    <name type="scientific">Tunturiibacter gelidiferens</name>
    <dbReference type="NCBI Taxonomy" id="3069689"/>
    <lineage>
        <taxon>Bacteria</taxon>
        <taxon>Pseudomonadati</taxon>
        <taxon>Acidobacteriota</taxon>
        <taxon>Terriglobia</taxon>
        <taxon>Terriglobales</taxon>
        <taxon>Acidobacteriaceae</taxon>
        <taxon>Tunturiibacter</taxon>
    </lineage>
</organism>
<gene>
    <name evidence="1" type="ORF">HDF13_001973</name>
</gene>
<comment type="caution">
    <text evidence="1">The sequence shown here is derived from an EMBL/GenBank/DDBJ whole genome shotgun (WGS) entry which is preliminary data.</text>
</comment>
<evidence type="ECO:0000313" key="2">
    <source>
        <dbReference type="Proteomes" id="UP000569005"/>
    </source>
</evidence>